<protein>
    <submittedName>
        <fullName evidence="1">Uncharacterized protein</fullName>
    </submittedName>
</protein>
<dbReference type="EMBL" id="QGNW01000312">
    <property type="protein sequence ID" value="RVW77466.1"/>
    <property type="molecule type" value="Genomic_DNA"/>
</dbReference>
<dbReference type="AlphaFoldDB" id="A0A438GYV6"/>
<dbReference type="PANTHER" id="PTHR24559">
    <property type="entry name" value="TRANSPOSON TY3-I GAG-POL POLYPROTEIN"/>
    <property type="match status" value="1"/>
</dbReference>
<comment type="caution">
    <text evidence="1">The sequence shown here is derived from an EMBL/GenBank/DDBJ whole genome shotgun (WGS) entry which is preliminary data.</text>
</comment>
<evidence type="ECO:0000313" key="2">
    <source>
        <dbReference type="Proteomes" id="UP000288805"/>
    </source>
</evidence>
<gene>
    <name evidence="1" type="ORF">CK203_053459</name>
</gene>
<dbReference type="InterPro" id="IPR053134">
    <property type="entry name" value="RNA-dir_DNA_polymerase"/>
</dbReference>
<reference evidence="1 2" key="1">
    <citation type="journal article" date="2018" name="PLoS Genet.">
        <title>Population sequencing reveals clonal diversity and ancestral inbreeding in the grapevine cultivar Chardonnay.</title>
        <authorList>
            <person name="Roach M.J."/>
            <person name="Johnson D.L."/>
            <person name="Bohlmann J."/>
            <person name="van Vuuren H.J."/>
            <person name="Jones S.J."/>
            <person name="Pretorius I.S."/>
            <person name="Schmidt S.A."/>
            <person name="Borneman A.R."/>
        </authorList>
    </citation>
    <scope>NUCLEOTIDE SEQUENCE [LARGE SCALE GENOMIC DNA]</scope>
    <source>
        <strain evidence="2">cv. Chardonnay</strain>
        <tissue evidence="1">Leaf</tissue>
    </source>
</reference>
<dbReference type="SUPFAM" id="SSF56672">
    <property type="entry name" value="DNA/RNA polymerases"/>
    <property type="match status" value="1"/>
</dbReference>
<name>A0A438GYV6_VITVI</name>
<accession>A0A438GYV6</accession>
<dbReference type="InterPro" id="IPR043502">
    <property type="entry name" value="DNA/RNA_pol_sf"/>
</dbReference>
<sequence>MGVQIPQKGFFDDVALEDDYQHELDLLIVTQMSRSIETPVVGLSDVFGMMPIENAIETNPSIPKARLLGRMFLLMPCCLSQYSSTSHVFDIDDEPQSPDSDSKTIFSHSGHIVELVDKDFKTIDFGTRDQPRELHIGTSLSTDERIDLIQLLRAYLDVLSWSYEDMPRLDPSIIQHCLPLLPHDKPIKEKLKRLHPQWSLQMKKEIQKQLNISYNKILMASKDMEKTSYITYRYRVMPFGLKNARATY</sequence>
<dbReference type="Proteomes" id="UP000288805">
    <property type="component" value="Unassembled WGS sequence"/>
</dbReference>
<dbReference type="PANTHER" id="PTHR24559:SF431">
    <property type="entry name" value="RNA-DIRECTED DNA POLYMERASE HOMOLOG"/>
    <property type="match status" value="1"/>
</dbReference>
<evidence type="ECO:0000313" key="1">
    <source>
        <dbReference type="EMBL" id="RVW77466.1"/>
    </source>
</evidence>
<proteinExistence type="predicted"/>
<organism evidence="1 2">
    <name type="scientific">Vitis vinifera</name>
    <name type="common">Grape</name>
    <dbReference type="NCBI Taxonomy" id="29760"/>
    <lineage>
        <taxon>Eukaryota</taxon>
        <taxon>Viridiplantae</taxon>
        <taxon>Streptophyta</taxon>
        <taxon>Embryophyta</taxon>
        <taxon>Tracheophyta</taxon>
        <taxon>Spermatophyta</taxon>
        <taxon>Magnoliopsida</taxon>
        <taxon>eudicotyledons</taxon>
        <taxon>Gunneridae</taxon>
        <taxon>Pentapetalae</taxon>
        <taxon>rosids</taxon>
        <taxon>Vitales</taxon>
        <taxon>Vitaceae</taxon>
        <taxon>Viteae</taxon>
        <taxon>Vitis</taxon>
    </lineage>
</organism>